<keyword evidence="7 8" id="KW-0119">Carbohydrate metabolism</keyword>
<dbReference type="UniPathway" id="UPA00242"/>
<comment type="subunit">
    <text evidence="4">Monomer.</text>
</comment>
<dbReference type="PANTHER" id="PTHR10091">
    <property type="entry name" value="ALDOSE-1-EPIMERASE"/>
    <property type="match status" value="1"/>
</dbReference>
<evidence type="ECO:0000256" key="10">
    <source>
        <dbReference type="PIRSR" id="PIRSR005096-2"/>
    </source>
</evidence>
<evidence type="ECO:0000313" key="12">
    <source>
        <dbReference type="EMBL" id="GCC49962.1"/>
    </source>
</evidence>
<dbReference type="GO" id="GO:0033499">
    <property type="term" value="P:galactose catabolic process via UDP-galactose, Leloir pathway"/>
    <property type="evidence" value="ECO:0007669"/>
    <property type="project" value="TreeGrafter"/>
</dbReference>
<dbReference type="InterPro" id="IPR015443">
    <property type="entry name" value="Aldose_1-epimerase"/>
</dbReference>
<dbReference type="Proteomes" id="UP000288227">
    <property type="component" value="Unassembled WGS sequence"/>
</dbReference>
<comment type="cofactor">
    <cofactor evidence="1">
        <name>Ca(2+)</name>
        <dbReference type="ChEBI" id="CHEBI:29108"/>
    </cofactor>
</comment>
<evidence type="ECO:0000256" key="2">
    <source>
        <dbReference type="ARBA" id="ARBA00005028"/>
    </source>
</evidence>
<dbReference type="InterPro" id="IPR047215">
    <property type="entry name" value="Galactose_mutarotase-like"/>
</dbReference>
<dbReference type="PANTHER" id="PTHR10091:SF0">
    <property type="entry name" value="GALACTOSE MUTAROTASE"/>
    <property type="match status" value="1"/>
</dbReference>
<dbReference type="SUPFAM" id="SSF74650">
    <property type="entry name" value="Galactose mutarotase-like"/>
    <property type="match status" value="1"/>
</dbReference>
<dbReference type="InterPro" id="IPR011013">
    <property type="entry name" value="Gal_mutarotase_sf_dom"/>
</dbReference>
<gene>
    <name evidence="12" type="ORF">SanaruYs_01770</name>
</gene>
<dbReference type="AlphaFoldDB" id="A0A401U503"/>
<organism evidence="12 13">
    <name type="scientific">Chryseotalea sanaruensis</name>
    <dbReference type="NCBI Taxonomy" id="2482724"/>
    <lineage>
        <taxon>Bacteria</taxon>
        <taxon>Pseudomonadati</taxon>
        <taxon>Bacteroidota</taxon>
        <taxon>Cytophagia</taxon>
        <taxon>Cytophagales</taxon>
        <taxon>Chryseotaleaceae</taxon>
        <taxon>Chryseotalea</taxon>
    </lineage>
</organism>
<dbReference type="Pfam" id="PF01263">
    <property type="entry name" value="Aldose_epim"/>
    <property type="match status" value="1"/>
</dbReference>
<dbReference type="Gene3D" id="2.70.98.10">
    <property type="match status" value="1"/>
</dbReference>
<dbReference type="GO" id="GO:0006006">
    <property type="term" value="P:glucose metabolic process"/>
    <property type="evidence" value="ECO:0007669"/>
    <property type="project" value="TreeGrafter"/>
</dbReference>
<accession>A0A401U503</accession>
<feature type="active site" description="Proton donor" evidence="9">
    <location>
        <position position="156"/>
    </location>
</feature>
<dbReference type="GO" id="GO:0030246">
    <property type="term" value="F:carbohydrate binding"/>
    <property type="evidence" value="ECO:0007669"/>
    <property type="project" value="InterPro"/>
</dbReference>
<dbReference type="PIRSF" id="PIRSF005096">
    <property type="entry name" value="GALM"/>
    <property type="match status" value="1"/>
</dbReference>
<dbReference type="NCBIfam" id="NF008277">
    <property type="entry name" value="PRK11055.1"/>
    <property type="match status" value="1"/>
</dbReference>
<protein>
    <recommendedName>
        <fullName evidence="8">Aldose 1-epimerase</fullName>
        <ecNumber evidence="8">5.1.3.3</ecNumber>
    </recommendedName>
</protein>
<keyword evidence="5" id="KW-0106">Calcium</keyword>
<comment type="caution">
    <text evidence="12">The sequence shown here is derived from an EMBL/GenBank/DDBJ whole genome shotgun (WGS) entry which is preliminary data.</text>
</comment>
<evidence type="ECO:0000256" key="9">
    <source>
        <dbReference type="PIRSR" id="PIRSR005096-1"/>
    </source>
</evidence>
<dbReference type="EMBL" id="BHXQ01000001">
    <property type="protein sequence ID" value="GCC49962.1"/>
    <property type="molecule type" value="Genomic_DNA"/>
</dbReference>
<name>A0A401U503_9BACT</name>
<feature type="active site" description="Proton acceptor" evidence="9">
    <location>
        <position position="293"/>
    </location>
</feature>
<dbReference type="EC" id="5.1.3.3" evidence="8"/>
<feature type="binding site" evidence="10">
    <location>
        <position position="228"/>
    </location>
    <ligand>
        <name>beta-D-galactose</name>
        <dbReference type="ChEBI" id="CHEBI:27667"/>
    </ligand>
</feature>
<evidence type="ECO:0000256" key="8">
    <source>
        <dbReference type="PIRNR" id="PIRNR005096"/>
    </source>
</evidence>
<evidence type="ECO:0000256" key="7">
    <source>
        <dbReference type="ARBA" id="ARBA00023277"/>
    </source>
</evidence>
<comment type="pathway">
    <text evidence="2 8">Carbohydrate metabolism; hexose metabolism.</text>
</comment>
<evidence type="ECO:0000313" key="13">
    <source>
        <dbReference type="Proteomes" id="UP000288227"/>
    </source>
</evidence>
<dbReference type="CDD" id="cd09019">
    <property type="entry name" value="galactose_mutarotase_like"/>
    <property type="match status" value="1"/>
</dbReference>
<comment type="similarity">
    <text evidence="3 8">Belongs to the aldose epimerase family.</text>
</comment>
<evidence type="ECO:0000256" key="3">
    <source>
        <dbReference type="ARBA" id="ARBA00006206"/>
    </source>
</evidence>
<evidence type="ECO:0000256" key="11">
    <source>
        <dbReference type="PIRSR" id="PIRSR005096-3"/>
    </source>
</evidence>
<dbReference type="GO" id="GO:0004034">
    <property type="term" value="F:aldose 1-epimerase activity"/>
    <property type="evidence" value="ECO:0007669"/>
    <property type="project" value="UniProtKB-EC"/>
</dbReference>
<reference evidence="12 13" key="1">
    <citation type="submission" date="2018-11" db="EMBL/GenBank/DDBJ databases">
        <title>Chryseotalea sanarue gen. nov., sp., nov., a member of the family Cytophagaceae, isolated from a brackish lake in Hamamatsu Japan.</title>
        <authorList>
            <person name="Maejima Y."/>
            <person name="Iino T."/>
            <person name="Muraguchi Y."/>
            <person name="Fukuda K."/>
            <person name="Ohkuma M."/>
            <person name="Moriuchi R."/>
            <person name="Dohra H."/>
            <person name="Kimbara K."/>
            <person name="Shintani M."/>
        </authorList>
    </citation>
    <scope>NUCLEOTIDE SEQUENCE [LARGE SCALE GENOMIC DNA]</scope>
    <source>
        <strain evidence="12 13">Ys</strain>
    </source>
</reference>
<sequence length="328" mass="36747">METFNIQSNKIKLSFVKLGGRITSITCADRNGKHENVVLSPVNLMQGNPYYGAIIGRVANRICEGKFTLNGKSYNLDINNSPNHLHGGPKGFHNQEWEIKSIKPDQAVLVYTSKDGEENYPGNVKTEVTYTLVDHDFIIELKAITDQPTPINLTHHCFFNLAGEGEGDILDHSLMISADHYTPLDQYQIPKGEIKSVANSPFDFTKAKRIGENIESNHEQIRYGQGYDHNFVITNNGEALSKAAKVEELLSGRTLEVFSNAPCMQFYTGNFMDGTETGQSGRTYKRRTAFCLEPQHFPDAVNQPAFPSVILEPGHIYDQKIIYRFGVV</sequence>
<comment type="catalytic activity">
    <reaction evidence="8">
        <text>alpha-D-glucose = beta-D-glucose</text>
        <dbReference type="Rhea" id="RHEA:10264"/>
        <dbReference type="ChEBI" id="CHEBI:15903"/>
        <dbReference type="ChEBI" id="CHEBI:17925"/>
        <dbReference type="EC" id="5.1.3.3"/>
    </reaction>
</comment>
<proteinExistence type="inferred from homology"/>
<dbReference type="InterPro" id="IPR008183">
    <property type="entry name" value="Aldose_1/G6P_1-epimerase"/>
</dbReference>
<evidence type="ECO:0000256" key="5">
    <source>
        <dbReference type="ARBA" id="ARBA00022837"/>
    </source>
</evidence>
<evidence type="ECO:0000256" key="6">
    <source>
        <dbReference type="ARBA" id="ARBA00023235"/>
    </source>
</evidence>
<keyword evidence="13" id="KW-1185">Reference proteome</keyword>
<dbReference type="InterPro" id="IPR014718">
    <property type="entry name" value="GH-type_carb-bd"/>
</dbReference>
<evidence type="ECO:0000256" key="4">
    <source>
        <dbReference type="ARBA" id="ARBA00011245"/>
    </source>
</evidence>
<feature type="binding site" evidence="11">
    <location>
        <begin position="60"/>
        <end position="61"/>
    </location>
    <ligand>
        <name>beta-D-galactose</name>
        <dbReference type="ChEBI" id="CHEBI:27667"/>
    </ligand>
</feature>
<keyword evidence="6 8" id="KW-0413">Isomerase</keyword>
<evidence type="ECO:0000256" key="1">
    <source>
        <dbReference type="ARBA" id="ARBA00001913"/>
    </source>
</evidence>